<reference evidence="8" key="1">
    <citation type="journal article" date="2020" name="mSystems">
        <title>Genome- and Community-Level Interaction Insights into Carbon Utilization and Element Cycling Functions of Hydrothermarchaeota in Hydrothermal Sediment.</title>
        <authorList>
            <person name="Zhou Z."/>
            <person name="Liu Y."/>
            <person name="Xu W."/>
            <person name="Pan J."/>
            <person name="Luo Z.H."/>
            <person name="Li M."/>
        </authorList>
    </citation>
    <scope>NUCLEOTIDE SEQUENCE [LARGE SCALE GENOMIC DNA]</scope>
    <source>
        <strain evidence="8">SpSt-503</strain>
    </source>
</reference>
<dbReference type="GO" id="GO:0005886">
    <property type="term" value="C:plasma membrane"/>
    <property type="evidence" value="ECO:0007669"/>
    <property type="project" value="UniProtKB-SubCell"/>
</dbReference>
<proteinExistence type="inferred from homology"/>
<comment type="caution">
    <text evidence="8">The sequence shown here is derived from an EMBL/GenBank/DDBJ whole genome shotgun (WGS) entry which is preliminary data.</text>
</comment>
<name>A0A7C3E8J3_9SPIR</name>
<feature type="transmembrane region" description="Helical" evidence="6">
    <location>
        <begin position="20"/>
        <end position="44"/>
    </location>
</feature>
<dbReference type="Gene3D" id="1.10.3720.10">
    <property type="entry name" value="MetI-like"/>
    <property type="match status" value="1"/>
</dbReference>
<feature type="domain" description="ABC transmembrane type-1" evidence="7">
    <location>
        <begin position="61"/>
        <end position="242"/>
    </location>
</feature>
<organism evidence="8">
    <name type="scientific">Gracilinema caldarium</name>
    <dbReference type="NCBI Taxonomy" id="215591"/>
    <lineage>
        <taxon>Bacteria</taxon>
        <taxon>Pseudomonadati</taxon>
        <taxon>Spirochaetota</taxon>
        <taxon>Spirochaetia</taxon>
        <taxon>Spirochaetales</taxon>
        <taxon>Breznakiellaceae</taxon>
        <taxon>Gracilinema</taxon>
    </lineage>
</organism>
<accession>A0A7C3E8J3</accession>
<feature type="transmembrane region" description="Helical" evidence="6">
    <location>
        <begin position="190"/>
        <end position="209"/>
    </location>
</feature>
<protein>
    <submittedName>
        <fullName evidence="8">ABC transporter permease</fullName>
    </submittedName>
</protein>
<dbReference type="InterPro" id="IPR035906">
    <property type="entry name" value="MetI-like_sf"/>
</dbReference>
<feature type="transmembrane region" description="Helical" evidence="6">
    <location>
        <begin position="221"/>
        <end position="242"/>
    </location>
</feature>
<sequence>MPSKILSRTERSMKAERLRLVVSVLLLGLLLWPPSLEYLLRFLFPQETVLAYPLKSPAALIFEHMGMVFLTSTLAAFAGFLAAIVAFLSGSASMKRLIVFSGTVLQTIPPMAVLALLIPLAGFGNTPVFWALFFYGLLPVFHNAYGAMETVPQDVITAARGLGFSPAQIFSQVTIPLALPGILSGIRASLIINIGTATIGATMGAGGLGRPIIAGISQFHYSYLVQGALSAAVLALIVDSLFELFTGRRAS</sequence>
<evidence type="ECO:0000256" key="5">
    <source>
        <dbReference type="ARBA" id="ARBA00023136"/>
    </source>
</evidence>
<dbReference type="EMBL" id="DSVL01000177">
    <property type="protein sequence ID" value="HFH28993.1"/>
    <property type="molecule type" value="Genomic_DNA"/>
</dbReference>
<comment type="similarity">
    <text evidence="6">Belongs to the binding-protein-dependent transport system permease family.</text>
</comment>
<gene>
    <name evidence="8" type="ORF">ENS59_05715</name>
</gene>
<dbReference type="PROSITE" id="PS50928">
    <property type="entry name" value="ABC_TM1"/>
    <property type="match status" value="1"/>
</dbReference>
<feature type="transmembrane region" description="Helical" evidence="6">
    <location>
        <begin position="97"/>
        <end position="121"/>
    </location>
</feature>
<dbReference type="GO" id="GO:0055085">
    <property type="term" value="P:transmembrane transport"/>
    <property type="evidence" value="ECO:0007669"/>
    <property type="project" value="InterPro"/>
</dbReference>
<evidence type="ECO:0000256" key="2">
    <source>
        <dbReference type="ARBA" id="ARBA00022448"/>
    </source>
</evidence>
<evidence type="ECO:0000259" key="7">
    <source>
        <dbReference type="PROSITE" id="PS50928"/>
    </source>
</evidence>
<evidence type="ECO:0000256" key="4">
    <source>
        <dbReference type="ARBA" id="ARBA00022989"/>
    </source>
</evidence>
<evidence type="ECO:0000256" key="6">
    <source>
        <dbReference type="RuleBase" id="RU363032"/>
    </source>
</evidence>
<keyword evidence="2 6" id="KW-0813">Transport</keyword>
<feature type="transmembrane region" description="Helical" evidence="6">
    <location>
        <begin position="64"/>
        <end position="88"/>
    </location>
</feature>
<keyword evidence="4 6" id="KW-1133">Transmembrane helix</keyword>
<dbReference type="InterPro" id="IPR000515">
    <property type="entry name" value="MetI-like"/>
</dbReference>
<feature type="transmembrane region" description="Helical" evidence="6">
    <location>
        <begin position="127"/>
        <end position="145"/>
    </location>
</feature>
<dbReference type="InterPro" id="IPR051204">
    <property type="entry name" value="ABC_transp_perm/SBD"/>
</dbReference>
<dbReference type="PANTHER" id="PTHR30177">
    <property type="entry name" value="GLYCINE BETAINE/L-PROLINE TRANSPORT SYSTEM PERMEASE PROTEIN PROW"/>
    <property type="match status" value="1"/>
</dbReference>
<keyword evidence="5 6" id="KW-0472">Membrane</keyword>
<evidence type="ECO:0000313" key="8">
    <source>
        <dbReference type="EMBL" id="HFH28993.1"/>
    </source>
</evidence>
<keyword evidence="3 6" id="KW-0812">Transmembrane</keyword>
<evidence type="ECO:0000256" key="1">
    <source>
        <dbReference type="ARBA" id="ARBA00004651"/>
    </source>
</evidence>
<dbReference type="Pfam" id="PF00528">
    <property type="entry name" value="BPD_transp_1"/>
    <property type="match status" value="1"/>
</dbReference>
<dbReference type="AlphaFoldDB" id="A0A7C3E8J3"/>
<comment type="subcellular location">
    <subcellularLocation>
        <location evidence="1 6">Cell membrane</location>
        <topology evidence="1 6">Multi-pass membrane protein</topology>
    </subcellularLocation>
</comment>
<dbReference type="SUPFAM" id="SSF161098">
    <property type="entry name" value="MetI-like"/>
    <property type="match status" value="1"/>
</dbReference>
<evidence type="ECO:0000256" key="3">
    <source>
        <dbReference type="ARBA" id="ARBA00022692"/>
    </source>
</evidence>
<dbReference type="CDD" id="cd06261">
    <property type="entry name" value="TM_PBP2"/>
    <property type="match status" value="1"/>
</dbReference>